<keyword evidence="9" id="KW-0735">Signal-anchor</keyword>
<keyword evidence="9" id="KW-0119">Carbohydrate metabolism</keyword>
<gene>
    <name evidence="10" type="ORF">MCOR_7050</name>
</gene>
<organism evidence="10 11">
    <name type="scientific">Mytilus coruscus</name>
    <name type="common">Sea mussel</name>
    <dbReference type="NCBI Taxonomy" id="42192"/>
    <lineage>
        <taxon>Eukaryota</taxon>
        <taxon>Metazoa</taxon>
        <taxon>Spiralia</taxon>
        <taxon>Lophotrochozoa</taxon>
        <taxon>Mollusca</taxon>
        <taxon>Bivalvia</taxon>
        <taxon>Autobranchia</taxon>
        <taxon>Pteriomorphia</taxon>
        <taxon>Mytilida</taxon>
        <taxon>Mytiloidea</taxon>
        <taxon>Mytilidae</taxon>
        <taxon>Mytilinae</taxon>
        <taxon>Mytilus</taxon>
    </lineage>
</organism>
<dbReference type="InterPro" id="IPR005331">
    <property type="entry name" value="Sulfotransferase"/>
</dbReference>
<keyword evidence="6 9" id="KW-0333">Golgi apparatus</keyword>
<comment type="subcellular location">
    <subcellularLocation>
        <location evidence="1 9">Golgi apparatus membrane</location>
        <topology evidence="1 9">Single-pass type II membrane protein</topology>
    </subcellularLocation>
</comment>
<dbReference type="GO" id="GO:0000139">
    <property type="term" value="C:Golgi membrane"/>
    <property type="evidence" value="ECO:0007669"/>
    <property type="project" value="UniProtKB-SubCell"/>
</dbReference>
<evidence type="ECO:0000256" key="1">
    <source>
        <dbReference type="ARBA" id="ARBA00004323"/>
    </source>
</evidence>
<evidence type="ECO:0000256" key="2">
    <source>
        <dbReference type="ARBA" id="ARBA00006339"/>
    </source>
</evidence>
<evidence type="ECO:0000256" key="5">
    <source>
        <dbReference type="ARBA" id="ARBA00022989"/>
    </source>
</evidence>
<keyword evidence="8 9" id="KW-0325">Glycoprotein</keyword>
<keyword evidence="11" id="KW-1185">Reference proteome</keyword>
<evidence type="ECO:0000256" key="8">
    <source>
        <dbReference type="ARBA" id="ARBA00023180"/>
    </source>
</evidence>
<evidence type="ECO:0000256" key="6">
    <source>
        <dbReference type="ARBA" id="ARBA00023034"/>
    </source>
</evidence>
<sequence length="340" mass="39988">MNKRIKLLKQNCQRLKNTKGSSPIFSRGIPIANTMNTHHICKVPKCGSTFWTEVFLTLSNVTHVDNLGNLTRDMIHVELQEKIVSRNLNARSSDTLLIISRDPWKRIYSAYMDKIYQLQTAYKDQIKQMVGKRRGYCAEVPTFEQFLKYIVLQSKYNLLDPHWRPISSLCRVCRYSYKYIMKMESFEEDSAYVLNKILPKNSEKKKALFSKLADKQDYLKGLVRMFTSRFLEMKDNCLSFFDTMKRLWFLLQSQGLLSDQVDFSPSLFLQLSAVNENEITALFVIKSKEIILSKAEEQQQRNRHFREAYASVDVNVLLNIQKVYENDFRLFGYNMHLTLD</sequence>
<dbReference type="Proteomes" id="UP000507470">
    <property type="component" value="Unassembled WGS sequence"/>
</dbReference>
<dbReference type="InterPro" id="IPR018011">
    <property type="entry name" value="Carb_sulfotrans_8-10"/>
</dbReference>
<evidence type="ECO:0000256" key="9">
    <source>
        <dbReference type="RuleBase" id="RU364020"/>
    </source>
</evidence>
<evidence type="ECO:0000313" key="11">
    <source>
        <dbReference type="Proteomes" id="UP000507470"/>
    </source>
</evidence>
<name>A0A6J8AGU8_MYTCO</name>
<dbReference type="GO" id="GO:0016051">
    <property type="term" value="P:carbohydrate biosynthetic process"/>
    <property type="evidence" value="ECO:0007669"/>
    <property type="project" value="InterPro"/>
</dbReference>
<keyword evidence="4" id="KW-0812">Transmembrane</keyword>
<dbReference type="PANTHER" id="PTHR12137:SF54">
    <property type="entry name" value="CARBOHYDRATE SULFOTRANSFERASE"/>
    <property type="match status" value="1"/>
</dbReference>
<dbReference type="EC" id="2.8.2.-" evidence="9"/>
<dbReference type="PANTHER" id="PTHR12137">
    <property type="entry name" value="CARBOHYDRATE SULFOTRANSFERASE"/>
    <property type="match status" value="1"/>
</dbReference>
<comment type="similarity">
    <text evidence="2 9">Belongs to the sulfotransferase 2 family.</text>
</comment>
<dbReference type="EMBL" id="CACVKT020001353">
    <property type="protein sequence ID" value="CAC5366968.1"/>
    <property type="molecule type" value="Genomic_DNA"/>
</dbReference>
<keyword evidence="3 9" id="KW-0808">Transferase</keyword>
<accession>A0A6J8AGU8</accession>
<evidence type="ECO:0000256" key="4">
    <source>
        <dbReference type="ARBA" id="ARBA00022692"/>
    </source>
</evidence>
<protein>
    <recommendedName>
        <fullName evidence="9">Carbohydrate sulfotransferase</fullName>
        <ecNumber evidence="9">2.8.2.-</ecNumber>
    </recommendedName>
</protein>
<dbReference type="AlphaFoldDB" id="A0A6J8AGU8"/>
<keyword evidence="7" id="KW-0472">Membrane</keyword>
<reference evidence="10 11" key="1">
    <citation type="submission" date="2020-06" db="EMBL/GenBank/DDBJ databases">
        <authorList>
            <person name="Li R."/>
            <person name="Bekaert M."/>
        </authorList>
    </citation>
    <scope>NUCLEOTIDE SEQUENCE [LARGE SCALE GENOMIC DNA]</scope>
    <source>
        <strain evidence="11">wild</strain>
    </source>
</reference>
<proteinExistence type="inferred from homology"/>
<dbReference type="GO" id="GO:0008146">
    <property type="term" value="F:sulfotransferase activity"/>
    <property type="evidence" value="ECO:0007669"/>
    <property type="project" value="InterPro"/>
</dbReference>
<keyword evidence="5" id="KW-1133">Transmembrane helix</keyword>
<evidence type="ECO:0000313" key="10">
    <source>
        <dbReference type="EMBL" id="CAC5366968.1"/>
    </source>
</evidence>
<dbReference type="Pfam" id="PF03567">
    <property type="entry name" value="Sulfotransfer_2"/>
    <property type="match status" value="1"/>
</dbReference>
<evidence type="ECO:0000256" key="7">
    <source>
        <dbReference type="ARBA" id="ARBA00023136"/>
    </source>
</evidence>
<dbReference type="OrthoDB" id="6380564at2759"/>
<evidence type="ECO:0000256" key="3">
    <source>
        <dbReference type="ARBA" id="ARBA00022679"/>
    </source>
</evidence>